<protein>
    <submittedName>
        <fullName evidence="1">Uncharacterized protein</fullName>
    </submittedName>
</protein>
<proteinExistence type="predicted"/>
<name>A0A2T4J0W3_9HYPH</name>
<evidence type="ECO:0000313" key="2">
    <source>
        <dbReference type="Proteomes" id="UP000240259"/>
    </source>
</evidence>
<accession>A0A2T4J0W3</accession>
<reference evidence="1 2" key="1">
    <citation type="submission" date="2018-03" db="EMBL/GenBank/DDBJ databases">
        <title>Genome sequence of the symbiotic type strain Mesorhizobium helmanticense CSLC115NT isolated from Lotus corniculatus nodules.</title>
        <authorList>
            <person name="Sannazzaro A.I."/>
            <person name="Torres Tejerizo G.A."/>
            <person name="Dip D."/>
            <person name="Caballero M."/>
            <person name="Pistorio M."/>
            <person name="Estrella M.J."/>
        </authorList>
    </citation>
    <scope>NUCLEOTIDE SEQUENCE [LARGE SCALE GENOMIC DNA]</scope>
    <source>
        <strain evidence="1 2">CSLC115N</strain>
    </source>
</reference>
<organism evidence="1 2">
    <name type="scientific">Mesorhizobium helmanticense</name>
    <dbReference type="NCBI Taxonomy" id="1776423"/>
    <lineage>
        <taxon>Bacteria</taxon>
        <taxon>Pseudomonadati</taxon>
        <taxon>Pseudomonadota</taxon>
        <taxon>Alphaproteobacteria</taxon>
        <taxon>Hyphomicrobiales</taxon>
        <taxon>Phyllobacteriaceae</taxon>
        <taxon>Mesorhizobium</taxon>
    </lineage>
</organism>
<keyword evidence="2" id="KW-1185">Reference proteome</keyword>
<dbReference type="AlphaFoldDB" id="A0A2T4J0W3"/>
<dbReference type="Proteomes" id="UP000240259">
    <property type="component" value="Unassembled WGS sequence"/>
</dbReference>
<dbReference type="RefSeq" id="WP_107648034.1">
    <property type="nucleotide sequence ID" value="NZ_PZJX01000007.1"/>
</dbReference>
<dbReference type="EMBL" id="PZJX01000007">
    <property type="protein sequence ID" value="PTE11540.1"/>
    <property type="molecule type" value="Genomic_DNA"/>
</dbReference>
<comment type="caution">
    <text evidence="1">The sequence shown here is derived from an EMBL/GenBank/DDBJ whole genome shotgun (WGS) entry which is preliminary data.</text>
</comment>
<gene>
    <name evidence="1" type="ORF">C9427_04780</name>
</gene>
<dbReference type="OrthoDB" id="9981057at2"/>
<sequence length="148" mass="14455">MSGLELISALSAGITGVGAVAAGAAQNSAAKFEAQQLDMKAKEETAAAQRDALAKRREGAIINSRALAVAAASGAGAGTEAPTIVKLMADTAGEAEYNAGTAMYGGNSRAAGLRDSATGRRASGKASLLGSIFSGFGTAAKGISDAYG</sequence>
<evidence type="ECO:0000313" key="1">
    <source>
        <dbReference type="EMBL" id="PTE11540.1"/>
    </source>
</evidence>